<reference evidence="2 3" key="1">
    <citation type="submission" date="2019-05" db="EMBL/GenBank/DDBJ databases">
        <title>Another draft genome of Portunus trituberculatus and its Hox gene families provides insights of decapod evolution.</title>
        <authorList>
            <person name="Jeong J.-H."/>
            <person name="Song I."/>
            <person name="Kim S."/>
            <person name="Choi T."/>
            <person name="Kim D."/>
            <person name="Ryu S."/>
            <person name="Kim W."/>
        </authorList>
    </citation>
    <scope>NUCLEOTIDE SEQUENCE [LARGE SCALE GENOMIC DNA]</scope>
    <source>
        <tissue evidence="2">Muscle</tissue>
    </source>
</reference>
<evidence type="ECO:0000256" key="1">
    <source>
        <dbReference type="SAM" id="MobiDB-lite"/>
    </source>
</evidence>
<dbReference type="EMBL" id="VSRR010086741">
    <property type="protein sequence ID" value="MPC91146.1"/>
    <property type="molecule type" value="Genomic_DNA"/>
</dbReference>
<evidence type="ECO:0000313" key="3">
    <source>
        <dbReference type="Proteomes" id="UP000324222"/>
    </source>
</evidence>
<protein>
    <recommendedName>
        <fullName evidence="4">Ig-like domain-containing protein</fullName>
    </recommendedName>
</protein>
<evidence type="ECO:0008006" key="4">
    <source>
        <dbReference type="Google" id="ProtNLM"/>
    </source>
</evidence>
<gene>
    <name evidence="2" type="ORF">E2C01_086164</name>
</gene>
<dbReference type="Proteomes" id="UP000324222">
    <property type="component" value="Unassembled WGS sequence"/>
</dbReference>
<sequence length="45" mass="5029">MRGSLQVRCSVEGNPEARVIWTLGPNRDLPPNEKSYAQANLSPYL</sequence>
<keyword evidence="3" id="KW-1185">Reference proteome</keyword>
<dbReference type="AlphaFoldDB" id="A0A5B7JAS7"/>
<comment type="caution">
    <text evidence="2">The sequence shown here is derived from an EMBL/GenBank/DDBJ whole genome shotgun (WGS) entry which is preliminary data.</text>
</comment>
<organism evidence="2 3">
    <name type="scientific">Portunus trituberculatus</name>
    <name type="common">Swimming crab</name>
    <name type="synonym">Neptunus trituberculatus</name>
    <dbReference type="NCBI Taxonomy" id="210409"/>
    <lineage>
        <taxon>Eukaryota</taxon>
        <taxon>Metazoa</taxon>
        <taxon>Ecdysozoa</taxon>
        <taxon>Arthropoda</taxon>
        <taxon>Crustacea</taxon>
        <taxon>Multicrustacea</taxon>
        <taxon>Malacostraca</taxon>
        <taxon>Eumalacostraca</taxon>
        <taxon>Eucarida</taxon>
        <taxon>Decapoda</taxon>
        <taxon>Pleocyemata</taxon>
        <taxon>Brachyura</taxon>
        <taxon>Eubrachyura</taxon>
        <taxon>Portunoidea</taxon>
        <taxon>Portunidae</taxon>
        <taxon>Portuninae</taxon>
        <taxon>Portunus</taxon>
    </lineage>
</organism>
<proteinExistence type="predicted"/>
<feature type="compositionally biased region" description="Polar residues" evidence="1">
    <location>
        <begin position="35"/>
        <end position="45"/>
    </location>
</feature>
<accession>A0A5B7JAS7</accession>
<evidence type="ECO:0000313" key="2">
    <source>
        <dbReference type="EMBL" id="MPC91146.1"/>
    </source>
</evidence>
<name>A0A5B7JAS7_PORTR</name>
<feature type="region of interest" description="Disordered" evidence="1">
    <location>
        <begin position="25"/>
        <end position="45"/>
    </location>
</feature>